<dbReference type="EMBL" id="NMTS02000001">
    <property type="protein sequence ID" value="PLK30220.1"/>
    <property type="molecule type" value="Genomic_DNA"/>
</dbReference>
<dbReference type="RefSeq" id="WP_097781981.1">
    <property type="nucleotide sequence ID" value="NZ_NMTS02000001.1"/>
</dbReference>
<organism evidence="1 2">
    <name type="scientific">Faecalibacterium prausnitzii</name>
    <dbReference type="NCBI Taxonomy" id="853"/>
    <lineage>
        <taxon>Bacteria</taxon>
        <taxon>Bacillati</taxon>
        <taxon>Bacillota</taxon>
        <taxon>Clostridia</taxon>
        <taxon>Eubacteriales</taxon>
        <taxon>Oscillospiraceae</taxon>
        <taxon>Faecalibacterium</taxon>
    </lineage>
</organism>
<comment type="caution">
    <text evidence="1">The sequence shown here is derived from an EMBL/GenBank/DDBJ whole genome shotgun (WGS) entry which is preliminary data.</text>
</comment>
<reference evidence="1 2" key="1">
    <citation type="journal article" date="2017" name="Front. Microbiol.">
        <title>New Insights into the Diversity of the Genus Faecalibacterium.</title>
        <authorList>
            <person name="Benevides L."/>
            <person name="Burman S."/>
            <person name="Martin R."/>
            <person name="Robert V."/>
            <person name="Thomas M."/>
            <person name="Miquel S."/>
            <person name="Chain F."/>
            <person name="Sokol H."/>
            <person name="Bermudez-Humaran L.G."/>
            <person name="Morrison M."/>
            <person name="Langella P."/>
            <person name="Azevedo V.A."/>
            <person name="Chatel J.M."/>
            <person name="Soares S."/>
        </authorList>
    </citation>
    <scope>NUCLEOTIDE SEQUENCE [LARGE SCALE GENOMIC DNA]</scope>
    <source>
        <strain evidence="1 2">CNCM I 4542</strain>
    </source>
</reference>
<sequence>MSRFHNKSVDEANLTTLCPICLDSFQGAKGVRVRRADPKQKIKDVCTYCQIRYGFDYYVQPDKNAGQYMKRGHFDDESECA</sequence>
<gene>
    <name evidence="1" type="ORF">CGS50_000915</name>
</gene>
<evidence type="ECO:0000313" key="1">
    <source>
        <dbReference type="EMBL" id="PLK30220.1"/>
    </source>
</evidence>
<dbReference type="AlphaFoldDB" id="A0A2J4JQS4"/>
<proteinExistence type="predicted"/>
<dbReference type="Proteomes" id="UP000221015">
    <property type="component" value="Unassembled WGS sequence"/>
</dbReference>
<name>A0A2J4JQS4_9FIRM</name>
<accession>A0A2J4JQS4</accession>
<evidence type="ECO:0000313" key="2">
    <source>
        <dbReference type="Proteomes" id="UP000221015"/>
    </source>
</evidence>
<protein>
    <submittedName>
        <fullName evidence="1">Uncharacterized protein</fullName>
    </submittedName>
</protein>